<gene>
    <name evidence="2" type="ORF">KC729_10090</name>
</gene>
<dbReference type="EMBL" id="JAGQHR010000283">
    <property type="protein sequence ID" value="MCA9728021.1"/>
    <property type="molecule type" value="Genomic_DNA"/>
</dbReference>
<reference evidence="2" key="2">
    <citation type="journal article" date="2021" name="Microbiome">
        <title>Successional dynamics and alternative stable states in a saline activated sludge microbial community over 9 years.</title>
        <authorList>
            <person name="Wang Y."/>
            <person name="Ye J."/>
            <person name="Ju F."/>
            <person name="Liu L."/>
            <person name="Boyd J.A."/>
            <person name="Deng Y."/>
            <person name="Parks D.H."/>
            <person name="Jiang X."/>
            <person name="Yin X."/>
            <person name="Woodcroft B.J."/>
            <person name="Tyson G.W."/>
            <person name="Hugenholtz P."/>
            <person name="Polz M.F."/>
            <person name="Zhang T."/>
        </authorList>
    </citation>
    <scope>NUCLEOTIDE SEQUENCE</scope>
    <source>
        <strain evidence="2">HKST-UBA01</strain>
    </source>
</reference>
<evidence type="ECO:0008006" key="4">
    <source>
        <dbReference type="Google" id="ProtNLM"/>
    </source>
</evidence>
<name>A0A956RNX7_UNCEI</name>
<dbReference type="AlphaFoldDB" id="A0A956RNX7"/>
<feature type="region of interest" description="Disordered" evidence="1">
    <location>
        <begin position="180"/>
        <end position="229"/>
    </location>
</feature>
<protein>
    <recommendedName>
        <fullName evidence="4">DUF4350 domain-containing protein</fullName>
    </recommendedName>
</protein>
<proteinExistence type="predicted"/>
<sequence length="470" mass="51254">MTTFADRSAPLFVVLALSAAALIGTIFFGRPTAPPTASLRAAKGHSAVGYGALVSWIEKEEGLAVRISRSHTMKKIGPDDLVLALEPRVEGPESRVWKGDLLREVWLSSRLILVLPKWRALPDPSHSGWAESVHWVARSEAEAVLQLAFETVGAGKLVDGAGADSVGTWQWNTPSEGYNFDFDENDDSLSDARHSGEDRALPTDGADDGAEPPPAIVRRKGSAPRDADTERVATIASLQTMSAPSWVWTPIVENEDGVLAAFIAQDFLVISDPDLLNNAGIGQGENAAMVQDLLRSMVEPEAFWIDESIHASPDSAGIWSELFRFPLILLTLHLIALSAAAAWAATHRFGPIRPVEPRFRREKQIFVAHTAELLQLAGHGGDSLVRYLGLAEMEVARGLGWSDLPQGERRRRLRALRGNTQSRDDFESLTRDVNAVTSHEITPSGLVRLAQRIDDWRRSIVSGRRLDGAG</sequence>
<feature type="compositionally biased region" description="Basic and acidic residues" evidence="1">
    <location>
        <begin position="190"/>
        <end position="201"/>
    </location>
</feature>
<evidence type="ECO:0000256" key="1">
    <source>
        <dbReference type="SAM" id="MobiDB-lite"/>
    </source>
</evidence>
<accession>A0A956RNX7</accession>
<comment type="caution">
    <text evidence="2">The sequence shown here is derived from an EMBL/GenBank/DDBJ whole genome shotgun (WGS) entry which is preliminary data.</text>
</comment>
<organism evidence="2 3">
    <name type="scientific">Eiseniibacteriota bacterium</name>
    <dbReference type="NCBI Taxonomy" id="2212470"/>
    <lineage>
        <taxon>Bacteria</taxon>
        <taxon>Candidatus Eiseniibacteriota</taxon>
    </lineage>
</organism>
<evidence type="ECO:0000313" key="3">
    <source>
        <dbReference type="Proteomes" id="UP000697710"/>
    </source>
</evidence>
<dbReference type="Proteomes" id="UP000697710">
    <property type="component" value="Unassembled WGS sequence"/>
</dbReference>
<reference evidence="2" key="1">
    <citation type="submission" date="2020-04" db="EMBL/GenBank/DDBJ databases">
        <authorList>
            <person name="Zhang T."/>
        </authorList>
    </citation>
    <scope>NUCLEOTIDE SEQUENCE</scope>
    <source>
        <strain evidence="2">HKST-UBA01</strain>
    </source>
</reference>
<evidence type="ECO:0000313" key="2">
    <source>
        <dbReference type="EMBL" id="MCA9728021.1"/>
    </source>
</evidence>